<evidence type="ECO:0000259" key="10">
    <source>
        <dbReference type="Pfam" id="PF01179"/>
    </source>
</evidence>
<comment type="cofactor">
    <cofactor evidence="1">
        <name>Cu cation</name>
        <dbReference type="ChEBI" id="CHEBI:23378"/>
    </cofactor>
</comment>
<organism evidence="12 13">
    <name type="scientific">Mycena venus</name>
    <dbReference type="NCBI Taxonomy" id="2733690"/>
    <lineage>
        <taxon>Eukaryota</taxon>
        <taxon>Fungi</taxon>
        <taxon>Dikarya</taxon>
        <taxon>Basidiomycota</taxon>
        <taxon>Agaricomycotina</taxon>
        <taxon>Agaricomycetes</taxon>
        <taxon>Agaricomycetidae</taxon>
        <taxon>Agaricales</taxon>
        <taxon>Marasmiineae</taxon>
        <taxon>Mycenaceae</taxon>
        <taxon>Mycena</taxon>
    </lineage>
</organism>
<dbReference type="SUPFAM" id="SSF49998">
    <property type="entry name" value="Amine oxidase catalytic domain"/>
    <property type="match status" value="1"/>
</dbReference>
<feature type="domain" description="Copper amine oxidase catalytic" evidence="10">
    <location>
        <begin position="404"/>
        <end position="788"/>
    </location>
</feature>
<accession>A0A8H6XAF5</accession>
<feature type="active site" description="Schiff-base intermediate with substrate; via topaquinone" evidence="7">
    <location>
        <position position="537"/>
    </location>
</feature>
<evidence type="ECO:0000259" key="11">
    <source>
        <dbReference type="Pfam" id="PF09248"/>
    </source>
</evidence>
<evidence type="ECO:0000256" key="2">
    <source>
        <dbReference type="ARBA" id="ARBA00007983"/>
    </source>
</evidence>
<dbReference type="AlphaFoldDB" id="A0A8H6XAF5"/>
<dbReference type="SUPFAM" id="SSF54416">
    <property type="entry name" value="Amine oxidase N-terminal region"/>
    <property type="match status" value="2"/>
</dbReference>
<keyword evidence="5 9" id="KW-0560">Oxidoreductase</keyword>
<comment type="caution">
    <text evidence="12">The sequence shown here is derived from an EMBL/GenBank/DDBJ whole genome shotgun (WGS) entry which is preliminary data.</text>
</comment>
<dbReference type="OrthoDB" id="3341590at2759"/>
<dbReference type="GO" id="GO:0005507">
    <property type="term" value="F:copper ion binding"/>
    <property type="evidence" value="ECO:0007669"/>
    <property type="project" value="InterPro"/>
</dbReference>
<reference evidence="12" key="1">
    <citation type="submission" date="2020-05" db="EMBL/GenBank/DDBJ databases">
        <title>Mycena genomes resolve the evolution of fungal bioluminescence.</title>
        <authorList>
            <person name="Tsai I.J."/>
        </authorList>
    </citation>
    <scope>NUCLEOTIDE SEQUENCE</scope>
    <source>
        <strain evidence="12">CCC161011</strain>
    </source>
</reference>
<keyword evidence="3 9" id="KW-0479">Metal-binding</keyword>
<dbReference type="InterPro" id="IPR036460">
    <property type="entry name" value="Cu_amine_oxidase_C_sf"/>
</dbReference>
<evidence type="ECO:0000256" key="4">
    <source>
        <dbReference type="ARBA" id="ARBA00022772"/>
    </source>
</evidence>
<gene>
    <name evidence="12" type="ORF">MVEN_02139300</name>
</gene>
<dbReference type="Pfam" id="PF09248">
    <property type="entry name" value="DUF1965"/>
    <property type="match status" value="1"/>
</dbReference>
<dbReference type="PANTHER" id="PTHR10638:SF20">
    <property type="entry name" value="AMINE OXIDASE"/>
    <property type="match status" value="1"/>
</dbReference>
<dbReference type="PANTHER" id="PTHR10638">
    <property type="entry name" value="COPPER AMINE OXIDASE"/>
    <property type="match status" value="1"/>
</dbReference>
<dbReference type="Pfam" id="PF01179">
    <property type="entry name" value="Cu_amine_oxid"/>
    <property type="match status" value="1"/>
</dbReference>
<dbReference type="PROSITE" id="PS01164">
    <property type="entry name" value="COPPER_AMINE_OXID_1"/>
    <property type="match status" value="1"/>
</dbReference>
<evidence type="ECO:0000256" key="9">
    <source>
        <dbReference type="RuleBase" id="RU000672"/>
    </source>
</evidence>
<evidence type="ECO:0000256" key="5">
    <source>
        <dbReference type="ARBA" id="ARBA00023002"/>
    </source>
</evidence>
<dbReference type="GO" id="GO:0009308">
    <property type="term" value="P:amine metabolic process"/>
    <property type="evidence" value="ECO:0007669"/>
    <property type="project" value="UniProtKB-UniRule"/>
</dbReference>
<evidence type="ECO:0000313" key="12">
    <source>
        <dbReference type="EMBL" id="KAF7337027.1"/>
    </source>
</evidence>
<protein>
    <recommendedName>
        <fullName evidence="9">Amine oxidase</fullName>
        <ecNumber evidence="9">1.4.3.-</ecNumber>
    </recommendedName>
</protein>
<dbReference type="GO" id="GO:0005886">
    <property type="term" value="C:plasma membrane"/>
    <property type="evidence" value="ECO:0007669"/>
    <property type="project" value="TreeGrafter"/>
</dbReference>
<dbReference type="Gene3D" id="2.70.98.20">
    <property type="entry name" value="Copper amine oxidase, catalytic domain"/>
    <property type="match status" value="1"/>
</dbReference>
<sequence length="864" mass="96887">MSVLPTKDDSSPAFTAGGPSSRFKTRRLAIFGALTSAAAFLLFAPTSRPSLNNSLNSDIPKHPIPGQCADTSPIPISAPRHNVWKNFDVEEAVAIREWLEAYKDSDGLGFNFTNGIAATEFDNSIILIETFTPPKADVLEYFDGDGAAPQRFSKVNWFLSDLHSKSYEAVFRYCSRSEPPHPPSIRQYLLGPLPNPITKLSLRAAALKLEPLKHIYTSPDVPYSARLYMLNQTYTEKFLLDLMIPLHNATQDLLGGVVRGRNASFAEDVGFEPNLLFGASTPFSYDGSFRRMWVQLKKNAPGSFLKALDMYFYVDFTSMDPAEWYLIRMVYNRQVFTTTQDFLDAYRYAHLIFPAPRKNPGQVAGGGVVNEIWTSAQGRDKSHSMDRVSESTKTTSGLPGWAGHFYLSFARDMGMSLWDVRFRGERILYEVSPQEALAVYSGSDPHQGSTVFLDGGFGMGIATRALIIGYDCPYDAVFLPGITHTNIGTLLQQDAICVFERDSGKPLSRHTGYMKGEMGAIKGYELVVRTISTVGNYDYLFDYTFQLDGTLEVRISASGYLQGAWWDDAETPYGTKIRDTYMGSIHDHVINYKLDFDVAGTRNSLMAVSLENEVVKQPWFDDDWGQDVHQQRIVRTMIRNESDALLDYPKNYEGVYAIVNEENRNRWGYPRGYAIHPGISPIHLTNLDSKRTRNNVNFAKHHLAVSRRKDSEPSSSSMWNINLPGAPTVDFYKFFDGESLEQEDLTVWVNLGMHHIPRAEDSPMTLTNIATSSVLLTPFNFNDWDPAMESMNAIVIDVPEPGGAWSGDENGVEIEYCLPPRVGKFNYPGLTTFEEDGTPGKPQRVHEMRQQAESYHAILAATEL</sequence>
<dbReference type="Gene3D" id="3.10.450.40">
    <property type="match status" value="2"/>
</dbReference>
<evidence type="ECO:0000256" key="7">
    <source>
        <dbReference type="PIRSR" id="PIRSR600269-50"/>
    </source>
</evidence>
<keyword evidence="6 9" id="KW-0186">Copper</keyword>
<evidence type="ECO:0000256" key="3">
    <source>
        <dbReference type="ARBA" id="ARBA00022723"/>
    </source>
</evidence>
<dbReference type="EC" id="1.4.3.-" evidence="9"/>
<evidence type="ECO:0000256" key="1">
    <source>
        <dbReference type="ARBA" id="ARBA00001935"/>
    </source>
</evidence>
<comment type="cofactor">
    <cofactor evidence="9">
        <name>Cu cation</name>
        <dbReference type="ChEBI" id="CHEBI:23378"/>
    </cofactor>
    <text evidence="9">Contains 1 topaquinone per subunit.</text>
</comment>
<keyword evidence="4 7" id="KW-0801">TPQ</keyword>
<dbReference type="InterPro" id="IPR000269">
    <property type="entry name" value="Cu_amine_oxidase"/>
</dbReference>
<dbReference type="InterPro" id="IPR049948">
    <property type="entry name" value="Cu_Am_ox_TPQ-bd"/>
</dbReference>
<dbReference type="GO" id="GO:0048038">
    <property type="term" value="F:quinone binding"/>
    <property type="evidence" value="ECO:0007669"/>
    <property type="project" value="InterPro"/>
</dbReference>
<feature type="active site" description="Proton acceptor" evidence="7">
    <location>
        <position position="454"/>
    </location>
</feature>
<comment type="similarity">
    <text evidence="2 9">Belongs to the copper/topaquinone oxidase family.</text>
</comment>
<dbReference type="Proteomes" id="UP000620124">
    <property type="component" value="Unassembled WGS sequence"/>
</dbReference>
<dbReference type="EMBL" id="JACAZI010000022">
    <property type="protein sequence ID" value="KAF7337027.1"/>
    <property type="molecule type" value="Genomic_DNA"/>
</dbReference>
<dbReference type="PRINTS" id="PR00766">
    <property type="entry name" value="CUDAOXIDASE"/>
</dbReference>
<proteinExistence type="inferred from homology"/>
<name>A0A8H6XAF5_9AGAR</name>
<dbReference type="GO" id="GO:0008131">
    <property type="term" value="F:primary methylamine oxidase activity"/>
    <property type="evidence" value="ECO:0007669"/>
    <property type="project" value="InterPro"/>
</dbReference>
<dbReference type="InterPro" id="IPR016182">
    <property type="entry name" value="Cu_amine_oxidase_N-reg"/>
</dbReference>
<feature type="domain" description="DUF1965" evidence="11">
    <location>
        <begin position="307"/>
        <end position="347"/>
    </location>
</feature>
<dbReference type="InterPro" id="IPR015798">
    <property type="entry name" value="Cu_amine_oxidase_C"/>
</dbReference>
<evidence type="ECO:0000313" key="13">
    <source>
        <dbReference type="Proteomes" id="UP000620124"/>
    </source>
</evidence>
<comment type="PTM">
    <text evidence="8 9">Topaquinone (TPQ) is generated by copper-dependent autoxidation of a specific tyrosyl residue.</text>
</comment>
<evidence type="ECO:0000256" key="8">
    <source>
        <dbReference type="PIRSR" id="PIRSR600269-51"/>
    </source>
</evidence>
<evidence type="ECO:0000256" key="6">
    <source>
        <dbReference type="ARBA" id="ARBA00023008"/>
    </source>
</evidence>
<feature type="modified residue" description="2',4',5'-topaquinone" evidence="8">
    <location>
        <position position="537"/>
    </location>
</feature>
<dbReference type="InterPro" id="IPR015328">
    <property type="entry name" value="DUF1965"/>
</dbReference>
<keyword evidence="13" id="KW-1185">Reference proteome</keyword>